<comment type="caution">
    <text evidence="1">The sequence shown here is derived from an EMBL/GenBank/DDBJ whole genome shotgun (WGS) entry which is preliminary data.</text>
</comment>
<dbReference type="Proteomes" id="UP000789901">
    <property type="component" value="Unassembled WGS sequence"/>
</dbReference>
<reference evidence="1 2" key="1">
    <citation type="submission" date="2021-06" db="EMBL/GenBank/DDBJ databases">
        <authorList>
            <person name="Kallberg Y."/>
            <person name="Tangrot J."/>
            <person name="Rosling A."/>
        </authorList>
    </citation>
    <scope>NUCLEOTIDE SEQUENCE [LARGE SCALE GENOMIC DNA]</scope>
    <source>
        <strain evidence="1 2">120-4 pot B 10/14</strain>
    </source>
</reference>
<sequence length="275" mass="32710">MELEEYEENELVLDTVYNLMQFFEQSNFTCQYAYNRRDFRTYYDKVGFKRFFERYFQNEKLTERIHRNTGHVSKIKSKVFLDSSITFLVKYFLEQYGGINGLPSLMRHKSESEPFIYLPTSSTYVSVYNEFKKHFYSENNQDKAIISYYTFRKLWQETIPYLEFQLSVSNLCKVQSISIPYSPQQVGTIYFKNLFSVSLFSIYKTKGGQNSQLNFAIGEDEFPEGNSKGANTTLNIVYYLLQKFACERKKKLYITYNNYSEQNKNNLSPFFFTIG</sequence>
<dbReference type="PANTHER" id="PTHR34415:SF1">
    <property type="entry name" value="INTEGRASE CATALYTIC DOMAIN-CONTAINING PROTEIN"/>
    <property type="match status" value="1"/>
</dbReference>
<name>A0ABN7UVQ1_GIGMA</name>
<dbReference type="PANTHER" id="PTHR34415">
    <property type="entry name" value="INTEGRASE CATALYTIC DOMAIN-CONTAINING PROTEIN"/>
    <property type="match status" value="1"/>
</dbReference>
<protein>
    <submittedName>
        <fullName evidence="1">3397_t:CDS:1</fullName>
    </submittedName>
</protein>
<gene>
    <name evidence="1" type="ORF">GMARGA_LOCUS10699</name>
</gene>
<keyword evidence="2" id="KW-1185">Reference proteome</keyword>
<dbReference type="EMBL" id="CAJVQB010006048">
    <property type="protein sequence ID" value="CAG8676111.1"/>
    <property type="molecule type" value="Genomic_DNA"/>
</dbReference>
<evidence type="ECO:0000313" key="1">
    <source>
        <dbReference type="EMBL" id="CAG8676111.1"/>
    </source>
</evidence>
<evidence type="ECO:0000313" key="2">
    <source>
        <dbReference type="Proteomes" id="UP000789901"/>
    </source>
</evidence>
<accession>A0ABN7UVQ1</accession>
<organism evidence="1 2">
    <name type="scientific">Gigaspora margarita</name>
    <dbReference type="NCBI Taxonomy" id="4874"/>
    <lineage>
        <taxon>Eukaryota</taxon>
        <taxon>Fungi</taxon>
        <taxon>Fungi incertae sedis</taxon>
        <taxon>Mucoromycota</taxon>
        <taxon>Glomeromycotina</taxon>
        <taxon>Glomeromycetes</taxon>
        <taxon>Diversisporales</taxon>
        <taxon>Gigasporaceae</taxon>
        <taxon>Gigaspora</taxon>
    </lineage>
</organism>
<proteinExistence type="predicted"/>